<organism evidence="3 4">
    <name type="scientific">Mycobacterium spongiae</name>
    <dbReference type="NCBI Taxonomy" id="886343"/>
    <lineage>
        <taxon>Bacteria</taxon>
        <taxon>Bacillati</taxon>
        <taxon>Actinomycetota</taxon>
        <taxon>Actinomycetes</taxon>
        <taxon>Mycobacteriales</taxon>
        <taxon>Mycobacteriaceae</taxon>
        <taxon>Mycobacterium</taxon>
    </lineage>
</organism>
<evidence type="ECO:0000313" key="3">
    <source>
        <dbReference type="EMBL" id="QUR69993.1"/>
    </source>
</evidence>
<reference evidence="3" key="1">
    <citation type="submission" date="2019-12" db="EMBL/GenBank/DDBJ databases">
        <title>Mycobacterium spongiae sp. nov.</title>
        <authorList>
            <person name="Stinear T."/>
        </authorList>
    </citation>
    <scope>NUCLEOTIDE SEQUENCE</scope>
    <source>
        <strain evidence="3">FSD4b-SM</strain>
    </source>
</reference>
<feature type="region of interest" description="Disordered" evidence="1">
    <location>
        <begin position="114"/>
        <end position="136"/>
    </location>
</feature>
<keyword evidence="2" id="KW-0812">Transmembrane</keyword>
<evidence type="ECO:0000256" key="1">
    <source>
        <dbReference type="SAM" id="MobiDB-lite"/>
    </source>
</evidence>
<keyword evidence="2" id="KW-1133">Transmembrane helix</keyword>
<dbReference type="KEGG" id="mspg:F6B93_21075"/>
<dbReference type="Proteomes" id="UP000682202">
    <property type="component" value="Chromosome"/>
</dbReference>
<dbReference type="AlphaFoldDB" id="A0A975K336"/>
<feature type="region of interest" description="Disordered" evidence="1">
    <location>
        <begin position="71"/>
        <end position="95"/>
    </location>
</feature>
<accession>A0A975K336</accession>
<evidence type="ECO:0000313" key="4">
    <source>
        <dbReference type="Proteomes" id="UP000682202"/>
    </source>
</evidence>
<protein>
    <submittedName>
        <fullName evidence="3">Uncharacterized protein</fullName>
    </submittedName>
</protein>
<dbReference type="EMBL" id="CP046600">
    <property type="protein sequence ID" value="QUR69993.1"/>
    <property type="molecule type" value="Genomic_DNA"/>
</dbReference>
<name>A0A975K336_9MYCO</name>
<keyword evidence="4" id="KW-1185">Reference proteome</keyword>
<dbReference type="RefSeq" id="WP_211699653.1">
    <property type="nucleotide sequence ID" value="NZ_CP046600.1"/>
</dbReference>
<evidence type="ECO:0000256" key="2">
    <source>
        <dbReference type="SAM" id="Phobius"/>
    </source>
</evidence>
<feature type="transmembrane region" description="Helical" evidence="2">
    <location>
        <begin position="6"/>
        <end position="25"/>
    </location>
</feature>
<sequence length="136" mass="14715">MFTLLVSWLLVACVPGLLILATLGLGRLERMLTRDTVAPTAVAALPDQAEAVDVHTIAREGMPEALEYLHSRQAQRLTQSTPPSSPPRPGHVRGYEAEAQLATDLAGLAGTSLPTRLHRHSRANPEFGANRHVNRV</sequence>
<proteinExistence type="predicted"/>
<gene>
    <name evidence="3" type="ORF">F6B93_21075</name>
</gene>
<keyword evidence="2" id="KW-0472">Membrane</keyword>